<protein>
    <submittedName>
        <fullName evidence="2">Uncharacterized protein</fullName>
    </submittedName>
</protein>
<reference evidence="2" key="1">
    <citation type="submission" date="2022-09" db="EMBL/GenBank/DDBJ databases">
        <title>Tahibacter sp. nov., isolated from a fresh water.</title>
        <authorList>
            <person name="Baek J.H."/>
            <person name="Lee J.K."/>
            <person name="Kim J.M."/>
            <person name="Jeon C.O."/>
        </authorList>
    </citation>
    <scope>NUCLEOTIDE SEQUENCE</scope>
    <source>
        <strain evidence="2">W38</strain>
    </source>
</reference>
<organism evidence="2 3">
    <name type="scientific">Tahibacter amnicola</name>
    <dbReference type="NCBI Taxonomy" id="2976241"/>
    <lineage>
        <taxon>Bacteria</taxon>
        <taxon>Pseudomonadati</taxon>
        <taxon>Pseudomonadota</taxon>
        <taxon>Gammaproteobacteria</taxon>
        <taxon>Lysobacterales</taxon>
        <taxon>Rhodanobacteraceae</taxon>
        <taxon>Tahibacter</taxon>
    </lineage>
</organism>
<evidence type="ECO:0000313" key="3">
    <source>
        <dbReference type="Proteomes" id="UP001064632"/>
    </source>
</evidence>
<accession>A0ABY6BIJ8</accession>
<proteinExistence type="predicted"/>
<keyword evidence="3" id="KW-1185">Reference proteome</keyword>
<evidence type="ECO:0000256" key="1">
    <source>
        <dbReference type="SAM" id="SignalP"/>
    </source>
</evidence>
<dbReference type="EMBL" id="CP104694">
    <property type="protein sequence ID" value="UXI68441.1"/>
    <property type="molecule type" value="Genomic_DNA"/>
</dbReference>
<keyword evidence="1" id="KW-0732">Signal</keyword>
<feature type="chain" id="PRO_5047469628" evidence="1">
    <location>
        <begin position="31"/>
        <end position="161"/>
    </location>
</feature>
<name>A0ABY6BIJ8_9GAMM</name>
<sequence>MNKIVARPSRFVLAAFMAAGVVLPIAPTLAAEVVQQDVVRTIKVELRDGTKENADAYKWLAARMAESRALDTMKAPTAGDIEVTYTWHGQARGDDPSSNPPFNLPIHGQNGDVVRFTRQRACTDGGGSMAWIYAWKSTGDAGGWVLRDYRFDNSDNSCSNG</sequence>
<evidence type="ECO:0000313" key="2">
    <source>
        <dbReference type="EMBL" id="UXI68441.1"/>
    </source>
</evidence>
<dbReference type="RefSeq" id="WP_261695401.1">
    <property type="nucleotide sequence ID" value="NZ_CP104694.1"/>
</dbReference>
<gene>
    <name evidence="2" type="ORF">N4264_01960</name>
</gene>
<dbReference type="Proteomes" id="UP001064632">
    <property type="component" value="Chromosome"/>
</dbReference>
<feature type="signal peptide" evidence="1">
    <location>
        <begin position="1"/>
        <end position="30"/>
    </location>
</feature>